<evidence type="ECO:0000313" key="7">
    <source>
        <dbReference type="Proteomes" id="UP000238348"/>
    </source>
</evidence>
<dbReference type="Gene3D" id="1.10.10.10">
    <property type="entry name" value="Winged helix-like DNA-binding domain superfamily/Winged helix DNA-binding domain"/>
    <property type="match status" value="1"/>
</dbReference>
<evidence type="ECO:0000259" key="5">
    <source>
        <dbReference type="PROSITE" id="PS50931"/>
    </source>
</evidence>
<keyword evidence="2" id="KW-0805">Transcription regulation</keyword>
<evidence type="ECO:0000256" key="4">
    <source>
        <dbReference type="ARBA" id="ARBA00023163"/>
    </source>
</evidence>
<keyword evidence="4" id="KW-0804">Transcription</keyword>
<dbReference type="GO" id="GO:0043565">
    <property type="term" value="F:sequence-specific DNA binding"/>
    <property type="evidence" value="ECO:0007669"/>
    <property type="project" value="TreeGrafter"/>
</dbReference>
<organism evidence="6 7">
    <name type="scientific">Sorangium cellulosum</name>
    <name type="common">Polyangium cellulosum</name>
    <dbReference type="NCBI Taxonomy" id="56"/>
    <lineage>
        <taxon>Bacteria</taxon>
        <taxon>Pseudomonadati</taxon>
        <taxon>Myxococcota</taxon>
        <taxon>Polyangia</taxon>
        <taxon>Polyangiales</taxon>
        <taxon>Polyangiaceae</taxon>
        <taxon>Sorangium</taxon>
    </lineage>
</organism>
<dbReference type="RefSeq" id="WP_104982991.1">
    <property type="nucleotide sequence ID" value="NZ_CP012673.1"/>
</dbReference>
<dbReference type="InterPro" id="IPR036388">
    <property type="entry name" value="WH-like_DNA-bd_sf"/>
</dbReference>
<proteinExistence type="inferred from homology"/>
<dbReference type="SUPFAM" id="SSF46785">
    <property type="entry name" value="Winged helix' DNA-binding domain"/>
    <property type="match status" value="1"/>
</dbReference>
<dbReference type="GO" id="GO:0003700">
    <property type="term" value="F:DNA-binding transcription factor activity"/>
    <property type="evidence" value="ECO:0007669"/>
    <property type="project" value="InterPro"/>
</dbReference>
<evidence type="ECO:0000256" key="3">
    <source>
        <dbReference type="ARBA" id="ARBA00023125"/>
    </source>
</evidence>
<dbReference type="InterPro" id="IPR058163">
    <property type="entry name" value="LysR-type_TF_proteobact-type"/>
</dbReference>
<dbReference type="InterPro" id="IPR005119">
    <property type="entry name" value="LysR_subst-bd"/>
</dbReference>
<feature type="domain" description="HTH lysR-type" evidence="5">
    <location>
        <begin position="1"/>
        <end position="63"/>
    </location>
</feature>
<dbReference type="Proteomes" id="UP000238348">
    <property type="component" value="Chromosome"/>
</dbReference>
<dbReference type="PANTHER" id="PTHR30537:SF5">
    <property type="entry name" value="HTH-TYPE TRANSCRIPTIONAL ACTIVATOR TTDR-RELATED"/>
    <property type="match status" value="1"/>
</dbReference>
<dbReference type="CDD" id="cd08422">
    <property type="entry name" value="PBP2_CrgA_like"/>
    <property type="match status" value="1"/>
</dbReference>
<reference evidence="6 7" key="1">
    <citation type="submission" date="2015-09" db="EMBL/GenBank/DDBJ databases">
        <title>Sorangium comparison.</title>
        <authorList>
            <person name="Zaburannyi N."/>
            <person name="Bunk B."/>
            <person name="Overmann J."/>
            <person name="Mueller R."/>
        </authorList>
    </citation>
    <scope>NUCLEOTIDE SEQUENCE [LARGE SCALE GENOMIC DNA]</scope>
    <source>
        <strain evidence="6 7">So ce26</strain>
    </source>
</reference>
<evidence type="ECO:0000313" key="6">
    <source>
        <dbReference type="EMBL" id="AUX44471.1"/>
    </source>
</evidence>
<dbReference type="FunFam" id="1.10.10.10:FF:000001">
    <property type="entry name" value="LysR family transcriptional regulator"/>
    <property type="match status" value="1"/>
</dbReference>
<sequence length="310" mass="33632">MDPASGHLGEMRAFLEVARRQSFSAAAKALGLTSSSVSKQVARLEERLRVQLLRRTTRRVGLTDAGHVFAERAGRILADIEEAERAVTDLDGTPRGALRISASTVLGQIRVAPAVVACRAKYPELRIELDLTDRIVDLVTERVDVAVRLAVEISPASLVARRLAGDVRVLCASPRYLRRHGVPRRLEDLADHDCLTFNLDPVARWTLVGPEGERVIPVSGSLRSSDTMTLREAAVAGLGLANLPDYAVHEQLADGRLQRVLPEYGESKRSLFAVHAAPARAAVRVFVETLARMMAPPGAARAAREPPRGG</sequence>
<dbReference type="SUPFAM" id="SSF53850">
    <property type="entry name" value="Periplasmic binding protein-like II"/>
    <property type="match status" value="1"/>
</dbReference>
<accession>A0A2L0EYT6</accession>
<dbReference type="EMBL" id="CP012673">
    <property type="protein sequence ID" value="AUX44471.1"/>
    <property type="molecule type" value="Genomic_DNA"/>
</dbReference>
<evidence type="ECO:0000256" key="2">
    <source>
        <dbReference type="ARBA" id="ARBA00023015"/>
    </source>
</evidence>
<dbReference type="PANTHER" id="PTHR30537">
    <property type="entry name" value="HTH-TYPE TRANSCRIPTIONAL REGULATOR"/>
    <property type="match status" value="1"/>
</dbReference>
<dbReference type="PROSITE" id="PS50931">
    <property type="entry name" value="HTH_LYSR"/>
    <property type="match status" value="1"/>
</dbReference>
<dbReference type="PRINTS" id="PR00039">
    <property type="entry name" value="HTHLYSR"/>
</dbReference>
<protein>
    <submittedName>
        <fullName evidence="6">LysR family transcriptional regulator</fullName>
    </submittedName>
</protein>
<dbReference type="Gene3D" id="3.40.190.290">
    <property type="match status" value="1"/>
</dbReference>
<gene>
    <name evidence="6" type="primary">lysR</name>
    <name evidence="6" type="ORF">SOCE26_059350</name>
</gene>
<dbReference type="Pfam" id="PF00126">
    <property type="entry name" value="HTH_1"/>
    <property type="match status" value="1"/>
</dbReference>
<comment type="similarity">
    <text evidence="1">Belongs to the LysR transcriptional regulatory family.</text>
</comment>
<dbReference type="OrthoDB" id="5416547at2"/>
<dbReference type="AlphaFoldDB" id="A0A2L0EYT6"/>
<dbReference type="GO" id="GO:0006351">
    <property type="term" value="P:DNA-templated transcription"/>
    <property type="evidence" value="ECO:0007669"/>
    <property type="project" value="TreeGrafter"/>
</dbReference>
<keyword evidence="3" id="KW-0238">DNA-binding</keyword>
<evidence type="ECO:0000256" key="1">
    <source>
        <dbReference type="ARBA" id="ARBA00009437"/>
    </source>
</evidence>
<dbReference type="InterPro" id="IPR036390">
    <property type="entry name" value="WH_DNA-bd_sf"/>
</dbReference>
<dbReference type="InterPro" id="IPR000847">
    <property type="entry name" value="LysR_HTH_N"/>
</dbReference>
<name>A0A2L0EYT6_SORCE</name>
<dbReference type="Pfam" id="PF03466">
    <property type="entry name" value="LysR_substrate"/>
    <property type="match status" value="1"/>
</dbReference>